<evidence type="ECO:0000313" key="11">
    <source>
        <dbReference type="Proteomes" id="UP000218377"/>
    </source>
</evidence>
<name>A0A1D7W940_BREAU</name>
<dbReference type="Proteomes" id="UP000094793">
    <property type="component" value="Chromosome"/>
</dbReference>
<dbReference type="EMBL" id="CP017150">
    <property type="protein sequence ID" value="AOP55485.1"/>
    <property type="molecule type" value="Genomic_DNA"/>
</dbReference>
<evidence type="ECO:0000256" key="1">
    <source>
        <dbReference type="ARBA" id="ARBA00022679"/>
    </source>
</evidence>
<dbReference type="InterPro" id="IPR025184">
    <property type="entry name" value="AadA_C"/>
</dbReference>
<dbReference type="Proteomes" id="UP000234289">
    <property type="component" value="Unassembled WGS sequence"/>
</dbReference>
<evidence type="ECO:0000259" key="2">
    <source>
        <dbReference type="Pfam" id="PF13427"/>
    </source>
</evidence>
<dbReference type="GO" id="GO:0016740">
    <property type="term" value="F:transferase activity"/>
    <property type="evidence" value="ECO:0007669"/>
    <property type="project" value="UniProtKB-KW"/>
</dbReference>
<dbReference type="PATRIC" id="fig|1703.10.peg.3906"/>
<dbReference type="OrthoDB" id="4066793at2"/>
<dbReference type="Proteomes" id="UP000218620">
    <property type="component" value="Unassembled WGS sequence"/>
</dbReference>
<dbReference type="KEGG" id="blin:BLSMQ_3787"/>
<dbReference type="AlphaFoldDB" id="A0A1D7W940"/>
<evidence type="ECO:0000313" key="8">
    <source>
        <dbReference type="EMBL" id="SMX85562.1"/>
    </source>
</evidence>
<dbReference type="EMBL" id="FXZG01000011">
    <property type="protein sequence ID" value="SMX85562.1"/>
    <property type="molecule type" value="Genomic_DNA"/>
</dbReference>
<reference evidence="9" key="2">
    <citation type="submission" date="2016-09" db="EMBL/GenBank/DDBJ databases">
        <title>Complete Genome Sequence of Brevibacterium linens SMQ-1335.</title>
        <authorList>
            <person name="de Melo A.G."/>
            <person name="Labrie S.J."/>
            <person name="Dumaresq J."/>
            <person name="Roberts R.J."/>
            <person name="Tremblay D.M."/>
            <person name="Moineau S."/>
        </authorList>
    </citation>
    <scope>NUCLEOTIDE SEQUENCE [LARGE SCALE GENOMIC DNA]</scope>
    <source>
        <strain evidence="9">SMQ-1335</strain>
    </source>
</reference>
<dbReference type="Proteomes" id="UP000217881">
    <property type="component" value="Unassembled WGS sequence"/>
</dbReference>
<evidence type="ECO:0000313" key="13">
    <source>
        <dbReference type="Proteomes" id="UP000234289"/>
    </source>
</evidence>
<feature type="domain" description="Adenylyltransferase AadA C-terminal" evidence="2">
    <location>
        <begin position="201"/>
        <end position="242"/>
    </location>
</feature>
<evidence type="ECO:0000313" key="5">
    <source>
        <dbReference type="EMBL" id="PCC18144.1"/>
    </source>
</evidence>
<dbReference type="Pfam" id="PF13427">
    <property type="entry name" value="AadA_C"/>
    <property type="match status" value="1"/>
</dbReference>
<accession>A0A2H1JEH4</accession>
<organism evidence="3 9">
    <name type="scientific">Brevibacterium aurantiacum</name>
    <dbReference type="NCBI Taxonomy" id="273384"/>
    <lineage>
        <taxon>Bacteria</taxon>
        <taxon>Bacillati</taxon>
        <taxon>Actinomycetota</taxon>
        <taxon>Actinomycetes</taxon>
        <taxon>Micrococcales</taxon>
        <taxon>Brevibacteriaceae</taxon>
        <taxon>Brevibacterium</taxon>
    </lineage>
</organism>
<protein>
    <submittedName>
        <fullName evidence="3">Nucleotidyltransferase domain protein</fullName>
    </submittedName>
</protein>
<reference evidence="10 11" key="3">
    <citation type="journal article" date="2017" name="Elife">
        <title>Extensive horizontal gene transfer in cheese-associated bacteria.</title>
        <authorList>
            <person name="Bonham K.S."/>
            <person name="Wolfe B.E."/>
            <person name="Dutton R.J."/>
        </authorList>
    </citation>
    <scope>NUCLEOTIDE SEQUENCE [LARGE SCALE GENOMIC DNA]</scope>
    <source>
        <strain evidence="7 10">738_8</strain>
        <strain evidence="6 12">962_8</strain>
        <strain evidence="5 11">JB5</strain>
    </source>
</reference>
<reference evidence="8" key="4">
    <citation type="submission" date="2017-03" db="EMBL/GenBank/DDBJ databases">
        <authorList>
            <person name="Afonso C.L."/>
            <person name="Miller P.J."/>
            <person name="Scott M.A."/>
            <person name="Spackman E."/>
            <person name="Goraichik I."/>
            <person name="Dimitrov K.M."/>
            <person name="Suarez D.L."/>
            <person name="Swayne D.E."/>
        </authorList>
    </citation>
    <scope>NUCLEOTIDE SEQUENCE [LARGE SCALE GENOMIC DNA]</scope>
    <source>
        <strain evidence="8">CNRZ 920</strain>
    </source>
</reference>
<evidence type="ECO:0000313" key="3">
    <source>
        <dbReference type="EMBL" id="AOP55485.1"/>
    </source>
</evidence>
<reference evidence="3" key="1">
    <citation type="submission" date="2016-09" db="EMBL/GenBank/DDBJ databases">
        <title>Complete Genome Sequence of Brevibacterium aurantiacum SMQ-1335.</title>
        <authorList>
            <person name="de Melo A.G."/>
            <person name="Labrie S.J."/>
            <person name="Dumaresq J."/>
            <person name="Roberts R.J."/>
            <person name="Tremblay D.M."/>
            <person name="Moineau S."/>
        </authorList>
    </citation>
    <scope>NUCLEOTIDE SEQUENCE</scope>
    <source>
        <strain evidence="3">SMQ-1335</strain>
    </source>
</reference>
<keyword evidence="1 3" id="KW-0808">Transferase</keyword>
<dbReference type="EMBL" id="NRHA01000010">
    <property type="protein sequence ID" value="PCC54154.1"/>
    <property type="molecule type" value="Genomic_DNA"/>
</dbReference>
<gene>
    <name evidence="8" type="ORF">BAUR920_02006</name>
    <name evidence="3" type="ORF">BLSMQ_3787</name>
    <name evidence="7" type="ORF">CIK59_07170</name>
    <name evidence="6" type="ORF">CIK65_18315</name>
    <name evidence="5" type="ORF">CIK79_07465</name>
    <name evidence="4" type="ORF">CXR27_19375</name>
</gene>
<dbReference type="Proteomes" id="UP000282731">
    <property type="component" value="Chromosome"/>
</dbReference>
<evidence type="ECO:0000313" key="12">
    <source>
        <dbReference type="Proteomes" id="UP000218620"/>
    </source>
</evidence>
<dbReference type="RefSeq" id="WP_069601160.1">
    <property type="nucleotide sequence ID" value="NZ_CP017150.1"/>
</dbReference>
<dbReference type="EMBL" id="CP025334">
    <property type="protein sequence ID" value="AZT98904.1"/>
    <property type="molecule type" value="Genomic_DNA"/>
</dbReference>
<evidence type="ECO:0000313" key="6">
    <source>
        <dbReference type="EMBL" id="PCC41322.1"/>
    </source>
</evidence>
<accession>A0A2A3X1T6</accession>
<dbReference type="Proteomes" id="UP000218377">
    <property type="component" value="Unassembled WGS sequence"/>
</dbReference>
<dbReference type="EMBL" id="NRGX01000001">
    <property type="protein sequence ID" value="PCC18144.1"/>
    <property type="molecule type" value="Genomic_DNA"/>
</dbReference>
<evidence type="ECO:0000313" key="7">
    <source>
        <dbReference type="EMBL" id="PCC54154.1"/>
    </source>
</evidence>
<dbReference type="eggNOG" id="COG1708">
    <property type="taxonomic scope" value="Bacteria"/>
</dbReference>
<evidence type="ECO:0000313" key="14">
    <source>
        <dbReference type="Proteomes" id="UP000282731"/>
    </source>
</evidence>
<evidence type="ECO:0000313" key="4">
    <source>
        <dbReference type="EMBL" id="AZT98904.1"/>
    </source>
</evidence>
<dbReference type="EMBL" id="NRGQ01000043">
    <property type="protein sequence ID" value="PCC41322.1"/>
    <property type="molecule type" value="Genomic_DNA"/>
</dbReference>
<reference evidence="4 14" key="7">
    <citation type="submission" date="2019-01" db="EMBL/GenBank/DDBJ databases">
        <title>Comparative genomic analysis of Brevibacterium aurantiacum sheds light on its evolution and its adaptation to smear-ripened cheeses.</title>
        <authorList>
            <person name="Moineau S."/>
        </authorList>
    </citation>
    <scope>NUCLEOTIDE SEQUENCE [LARGE SCALE GENOMIC DNA]</scope>
    <source>
        <strain evidence="4 14">SMQ-1420</strain>
    </source>
</reference>
<evidence type="ECO:0000313" key="10">
    <source>
        <dbReference type="Proteomes" id="UP000217881"/>
    </source>
</evidence>
<accession>A0A1D7W940</accession>
<reference evidence="13" key="5">
    <citation type="submission" date="2017-03" db="EMBL/GenBank/DDBJ databases">
        <authorList>
            <person name="Monnet C."/>
        </authorList>
    </citation>
    <scope>NUCLEOTIDE SEQUENCE [LARGE SCALE GENOMIC DNA]</scope>
    <source>
        <strain evidence="13">CNRZ 920</strain>
    </source>
</reference>
<proteinExistence type="predicted"/>
<sequence>MDPTLPKDVAYAVGAYLRSADQLLPGAVTACAVGGSIALDAYRPGRSDIDVIAVLSDEWKGHRSLMARLRLLHLSQVPRLTARAARGMGFSACCNTVFIWESEVAHPVTQIRPVASHVGEVFDSHGAFDVNPVIWKELVDGGISIRGGPVSDWGLDPEPGELRSWVARNLREYWAPLADSAHSGRRRLSAGTVEWCLVGPARMHHTLLTGEIISKEAAGRRALEAFPDHSAILEVALARLRGAPLPANPPRDQWRGLTASAMRSVIADSPADDLT</sequence>
<evidence type="ECO:0000313" key="9">
    <source>
        <dbReference type="Proteomes" id="UP000094793"/>
    </source>
</evidence>
<reference evidence="4 14" key="6">
    <citation type="submission" date="2017-12" db="EMBL/GenBank/DDBJ databases">
        <authorList>
            <person name="Levesque S."/>
        </authorList>
    </citation>
    <scope>NUCLEOTIDE SEQUENCE [LARGE SCALE GENOMIC DNA]</scope>
    <source>
        <strain evidence="4 14">SMQ-1420</strain>
    </source>
</reference>